<gene>
    <name evidence="3" type="ORF">OM944_17895</name>
</gene>
<reference evidence="3" key="1">
    <citation type="submission" date="2022-10" db="EMBL/GenBank/DDBJ databases">
        <title>Algoriphagus sp. a novel bacteria isolate from halophytes salicornia europaea.</title>
        <authorList>
            <person name="Peng Y."/>
            <person name="Jiang L."/>
            <person name="Lee J."/>
        </authorList>
    </citation>
    <scope>NUCLEOTIDE SEQUENCE</scope>
    <source>
        <strain evidence="3">TR-M5</strain>
    </source>
</reference>
<keyword evidence="4" id="KW-1185">Reference proteome</keyword>
<dbReference type="Pfam" id="PF07876">
    <property type="entry name" value="Dabb"/>
    <property type="match status" value="1"/>
</dbReference>
<dbReference type="PROSITE" id="PS51502">
    <property type="entry name" value="S_R_A_B_BARREL"/>
    <property type="match status" value="1"/>
</dbReference>
<comment type="subunit">
    <text evidence="1">Homodimer.</text>
</comment>
<dbReference type="SUPFAM" id="SSF54909">
    <property type="entry name" value="Dimeric alpha+beta barrel"/>
    <property type="match status" value="1"/>
</dbReference>
<sequence length="143" mass="16392">MKKLIYFLPLLLALSCAQKEEKIIEKEITEEIREEPMTSKPDSVLKHNVFFSFKESSSQEDIQAIIDAFRNLQNEIDGIEHFEWGINSSPEGLNQGLTHAFVLTFHSDEARDAYLPHPAHQAFGELLGPHLDKVTVVDFWTRP</sequence>
<evidence type="ECO:0000313" key="3">
    <source>
        <dbReference type="EMBL" id="UZD22515.1"/>
    </source>
</evidence>
<evidence type="ECO:0000256" key="1">
    <source>
        <dbReference type="ARBA" id="ARBA00011738"/>
    </source>
</evidence>
<dbReference type="InterPro" id="IPR011008">
    <property type="entry name" value="Dimeric_a/b-barrel"/>
</dbReference>
<accession>A0ABY6MFC2</accession>
<feature type="domain" description="Stress-response A/B barrel" evidence="2">
    <location>
        <begin position="45"/>
        <end position="139"/>
    </location>
</feature>
<evidence type="ECO:0000259" key="2">
    <source>
        <dbReference type="PROSITE" id="PS51502"/>
    </source>
</evidence>
<dbReference type="RefSeq" id="WP_264809029.1">
    <property type="nucleotide sequence ID" value="NZ_CP110226.1"/>
</dbReference>
<dbReference type="PANTHER" id="PTHR33178:SF10">
    <property type="entry name" value="STRESS-RESPONSE A_B BARREL DOMAIN-CONTAINING PROTEIN"/>
    <property type="match status" value="1"/>
</dbReference>
<proteinExistence type="predicted"/>
<evidence type="ECO:0000313" key="4">
    <source>
        <dbReference type="Proteomes" id="UP001163156"/>
    </source>
</evidence>
<dbReference type="InterPro" id="IPR013097">
    <property type="entry name" value="Dabb"/>
</dbReference>
<dbReference type="PROSITE" id="PS51257">
    <property type="entry name" value="PROKAR_LIPOPROTEIN"/>
    <property type="match status" value="1"/>
</dbReference>
<dbReference type="Proteomes" id="UP001163156">
    <property type="component" value="Chromosome"/>
</dbReference>
<dbReference type="Gene3D" id="3.30.70.100">
    <property type="match status" value="1"/>
</dbReference>
<name>A0ABY6MFC2_9BACT</name>
<dbReference type="InterPro" id="IPR044662">
    <property type="entry name" value="HS1/DABB1-like"/>
</dbReference>
<dbReference type="PANTHER" id="PTHR33178">
    <property type="match status" value="1"/>
</dbReference>
<dbReference type="SMART" id="SM00886">
    <property type="entry name" value="Dabb"/>
    <property type="match status" value="1"/>
</dbReference>
<organism evidence="3 4">
    <name type="scientific">Algoriphagus halophytocola</name>
    <dbReference type="NCBI Taxonomy" id="2991499"/>
    <lineage>
        <taxon>Bacteria</taxon>
        <taxon>Pseudomonadati</taxon>
        <taxon>Bacteroidota</taxon>
        <taxon>Cytophagia</taxon>
        <taxon>Cytophagales</taxon>
        <taxon>Cyclobacteriaceae</taxon>
        <taxon>Algoriphagus</taxon>
    </lineage>
</organism>
<dbReference type="EMBL" id="CP110226">
    <property type="protein sequence ID" value="UZD22515.1"/>
    <property type="molecule type" value="Genomic_DNA"/>
</dbReference>
<protein>
    <submittedName>
        <fullName evidence="3">Dabb family protein</fullName>
    </submittedName>
</protein>